<dbReference type="EMBL" id="CAICTM010000480">
    <property type="protein sequence ID" value="CAB9511355.1"/>
    <property type="molecule type" value="Genomic_DNA"/>
</dbReference>
<evidence type="ECO:0000256" key="1">
    <source>
        <dbReference type="SAM" id="MobiDB-lite"/>
    </source>
</evidence>
<feature type="region of interest" description="Disordered" evidence="1">
    <location>
        <begin position="1"/>
        <end position="74"/>
    </location>
</feature>
<dbReference type="Gene3D" id="3.10.450.50">
    <property type="match status" value="1"/>
</dbReference>
<organism evidence="2 3">
    <name type="scientific">Seminavis robusta</name>
    <dbReference type="NCBI Taxonomy" id="568900"/>
    <lineage>
        <taxon>Eukaryota</taxon>
        <taxon>Sar</taxon>
        <taxon>Stramenopiles</taxon>
        <taxon>Ochrophyta</taxon>
        <taxon>Bacillariophyta</taxon>
        <taxon>Bacillariophyceae</taxon>
        <taxon>Bacillariophycidae</taxon>
        <taxon>Naviculales</taxon>
        <taxon>Naviculaceae</taxon>
        <taxon>Seminavis</taxon>
    </lineage>
</organism>
<dbReference type="InterPro" id="IPR032710">
    <property type="entry name" value="NTF2-like_dom_sf"/>
</dbReference>
<dbReference type="AlphaFoldDB" id="A0A9N8E386"/>
<evidence type="ECO:0000313" key="2">
    <source>
        <dbReference type="EMBL" id="CAB9511355.1"/>
    </source>
</evidence>
<evidence type="ECO:0000313" key="3">
    <source>
        <dbReference type="Proteomes" id="UP001153069"/>
    </source>
</evidence>
<sequence length="227" mass="24903">MGLFSKLFPKKKKSNAATTGKDADNADTVTLASSTRSKESDSDSSSRSMTKSKKTKKSYSGSTPPPKPDNPKAVAAKTMAAKFIEYLNARDPDALKEGVQDSCMVVFAEQELPFDAYVDEAIKIFKAFPDFHIECPGGLQVEYDSKQRLCCVARDCVASGTHDGAPYAFGPFEEVEITNKFIKNDPETYYFYVNDKGKICDFQIEAKEGDMTGPAGFYQQIGGFPVL</sequence>
<dbReference type="SUPFAM" id="SSF54427">
    <property type="entry name" value="NTF2-like"/>
    <property type="match status" value="1"/>
</dbReference>
<dbReference type="Proteomes" id="UP001153069">
    <property type="component" value="Unassembled WGS sequence"/>
</dbReference>
<keyword evidence="3" id="KW-1185">Reference proteome</keyword>
<name>A0A9N8E386_9STRA</name>
<comment type="caution">
    <text evidence="2">The sequence shown here is derived from an EMBL/GenBank/DDBJ whole genome shotgun (WGS) entry which is preliminary data.</text>
</comment>
<protein>
    <submittedName>
        <fullName evidence="2">Uncharacterized protein</fullName>
    </submittedName>
</protein>
<gene>
    <name evidence="2" type="ORF">SEMRO_481_G151560.1</name>
</gene>
<proteinExistence type="predicted"/>
<accession>A0A9N8E386</accession>
<reference evidence="2" key="1">
    <citation type="submission" date="2020-06" db="EMBL/GenBank/DDBJ databases">
        <authorList>
            <consortium name="Plant Systems Biology data submission"/>
        </authorList>
    </citation>
    <scope>NUCLEOTIDE SEQUENCE</scope>
    <source>
        <strain evidence="2">D6</strain>
    </source>
</reference>